<dbReference type="InterPro" id="IPR058031">
    <property type="entry name" value="AAA_lid_NorR"/>
</dbReference>
<name>A0A6V8SBQ4_9CLOT</name>
<evidence type="ECO:0000256" key="3">
    <source>
        <dbReference type="ARBA" id="ARBA00023015"/>
    </source>
</evidence>
<feature type="domain" description="Sigma-54 factor interaction" evidence="6">
    <location>
        <begin position="141"/>
        <end position="370"/>
    </location>
</feature>
<dbReference type="PROSITE" id="PS00688">
    <property type="entry name" value="SIGMA54_INTERACT_3"/>
    <property type="match status" value="1"/>
</dbReference>
<evidence type="ECO:0000256" key="4">
    <source>
        <dbReference type="ARBA" id="ARBA00023125"/>
    </source>
</evidence>
<dbReference type="SUPFAM" id="SSF46689">
    <property type="entry name" value="Homeodomain-like"/>
    <property type="match status" value="1"/>
</dbReference>
<accession>A0A6V8SBQ4</accession>
<dbReference type="InterPro" id="IPR025944">
    <property type="entry name" value="Sigma_54_int_dom_CS"/>
</dbReference>
<evidence type="ECO:0000259" key="6">
    <source>
        <dbReference type="PROSITE" id="PS50045"/>
    </source>
</evidence>
<reference evidence="8 9" key="1">
    <citation type="submission" date="2020-07" db="EMBL/GenBank/DDBJ databases">
        <title>A new beta-1,3-glucan-decomposing anaerobic bacterium isolated from anoxic soil subjected to biological soil disinfestation.</title>
        <authorList>
            <person name="Ueki A."/>
            <person name="Tonouchi A."/>
        </authorList>
    </citation>
    <scope>NUCLEOTIDE SEQUENCE [LARGE SCALE GENOMIC DNA]</scope>
    <source>
        <strain evidence="8 9">TW1</strain>
    </source>
</reference>
<dbReference type="InterPro" id="IPR027417">
    <property type="entry name" value="P-loop_NTPase"/>
</dbReference>
<dbReference type="EMBL" id="BLZR01000001">
    <property type="protein sequence ID" value="GFP74669.1"/>
    <property type="molecule type" value="Genomic_DNA"/>
</dbReference>
<dbReference type="GO" id="GO:0005524">
    <property type="term" value="F:ATP binding"/>
    <property type="evidence" value="ECO:0007669"/>
    <property type="project" value="UniProtKB-KW"/>
</dbReference>
<dbReference type="Gene3D" id="1.10.8.60">
    <property type="match status" value="1"/>
</dbReference>
<dbReference type="Pfam" id="PF00158">
    <property type="entry name" value="Sigma54_activat"/>
    <property type="match status" value="1"/>
</dbReference>
<dbReference type="Pfam" id="PF25601">
    <property type="entry name" value="AAA_lid_14"/>
    <property type="match status" value="1"/>
</dbReference>
<dbReference type="InterPro" id="IPR025943">
    <property type="entry name" value="Sigma_54_int_dom_ATP-bd_2"/>
</dbReference>
<dbReference type="RefSeq" id="WP_183276220.1">
    <property type="nucleotide sequence ID" value="NZ_BLZR01000001.1"/>
</dbReference>
<dbReference type="PANTHER" id="PTHR32071">
    <property type="entry name" value="TRANSCRIPTIONAL REGULATORY PROTEIN"/>
    <property type="match status" value="1"/>
</dbReference>
<dbReference type="Pfam" id="PF00989">
    <property type="entry name" value="PAS"/>
    <property type="match status" value="1"/>
</dbReference>
<dbReference type="PROSITE" id="PS00676">
    <property type="entry name" value="SIGMA54_INTERACT_2"/>
    <property type="match status" value="1"/>
</dbReference>
<dbReference type="PANTHER" id="PTHR32071:SF57">
    <property type="entry name" value="C4-DICARBOXYLATE TRANSPORT TRANSCRIPTIONAL REGULATORY PROTEIN DCTD"/>
    <property type="match status" value="1"/>
</dbReference>
<dbReference type="InterPro" id="IPR013767">
    <property type="entry name" value="PAS_fold"/>
</dbReference>
<comment type="caution">
    <text evidence="8">The sequence shown here is derived from an EMBL/GenBank/DDBJ whole genome shotgun (WGS) entry which is preliminary data.</text>
</comment>
<keyword evidence="4" id="KW-0238">DNA-binding</keyword>
<dbReference type="SUPFAM" id="SSF52540">
    <property type="entry name" value="P-loop containing nucleoside triphosphate hydrolases"/>
    <property type="match status" value="1"/>
</dbReference>
<dbReference type="CDD" id="cd00009">
    <property type="entry name" value="AAA"/>
    <property type="match status" value="1"/>
</dbReference>
<dbReference type="GO" id="GO:0003677">
    <property type="term" value="F:DNA binding"/>
    <property type="evidence" value="ECO:0007669"/>
    <property type="project" value="UniProtKB-KW"/>
</dbReference>
<evidence type="ECO:0000313" key="9">
    <source>
        <dbReference type="Proteomes" id="UP000580568"/>
    </source>
</evidence>
<dbReference type="Proteomes" id="UP000580568">
    <property type="component" value="Unassembled WGS sequence"/>
</dbReference>
<dbReference type="InterPro" id="IPR035965">
    <property type="entry name" value="PAS-like_dom_sf"/>
</dbReference>
<dbReference type="PROSITE" id="PS50045">
    <property type="entry name" value="SIGMA54_INTERACT_4"/>
    <property type="match status" value="1"/>
</dbReference>
<sequence length="449" mass="50205">MKIDELQKSILDSLHDGVLIADKNCTIIYINPSYIRITGVNPDIIIGQPLHTVREGSKLPEVINSGQKLIGIPRKVDDKEYVVNMVPIIENNEIVGGISIVNEINDVYTLIRRLTRSNKIIGNLRKRVTQLHNTKYTIDDIIGIDYKSQNTKNLALKIAKRDSNVLITGESGTGKELFAQSIHNASSRSDRAFVAINCAALDNNLLESELFGYEEGAFTGAIKGGKPGLFREADGGTIFLDEISEMDYRLQAKLLRAIQEKVIRPVGGLLETTVDVRVIAATNKSLESMILDSKFRQDLYFRIAVFTIDLYPLRERRDDIIPLVKNYLSEAQNTLGKEVILSNDVIEVLYHYDWPGNVRELKNTIEYALMMSDNSIITSNDLPKRILDSGLKKEIIEIKTLDRVVKDAEANEIKKAISQYGNTVEGKKKVAKALGISLASLYNKLNTAK</sequence>
<evidence type="ECO:0000256" key="5">
    <source>
        <dbReference type="ARBA" id="ARBA00023163"/>
    </source>
</evidence>
<keyword evidence="3" id="KW-0805">Transcription regulation</keyword>
<keyword evidence="5" id="KW-0804">Transcription</keyword>
<dbReference type="SMART" id="SM00091">
    <property type="entry name" value="PAS"/>
    <property type="match status" value="1"/>
</dbReference>
<evidence type="ECO:0000256" key="1">
    <source>
        <dbReference type="ARBA" id="ARBA00022741"/>
    </source>
</evidence>
<protein>
    <submittedName>
        <fullName evidence="8">Arginine utilization regulatory protein RocR</fullName>
    </submittedName>
</protein>
<dbReference type="PROSITE" id="PS00675">
    <property type="entry name" value="SIGMA54_INTERACT_1"/>
    <property type="match status" value="1"/>
</dbReference>
<proteinExistence type="predicted"/>
<dbReference type="PROSITE" id="PS50112">
    <property type="entry name" value="PAS"/>
    <property type="match status" value="1"/>
</dbReference>
<dbReference type="InterPro" id="IPR003593">
    <property type="entry name" value="AAA+_ATPase"/>
</dbReference>
<dbReference type="InterPro" id="IPR025662">
    <property type="entry name" value="Sigma_54_int_dom_ATP-bd_1"/>
</dbReference>
<dbReference type="GO" id="GO:0006355">
    <property type="term" value="P:regulation of DNA-templated transcription"/>
    <property type="evidence" value="ECO:0007669"/>
    <property type="project" value="InterPro"/>
</dbReference>
<dbReference type="SMART" id="SM00382">
    <property type="entry name" value="AAA"/>
    <property type="match status" value="1"/>
</dbReference>
<evidence type="ECO:0000313" key="8">
    <source>
        <dbReference type="EMBL" id="GFP74669.1"/>
    </source>
</evidence>
<keyword evidence="2" id="KW-0067">ATP-binding</keyword>
<keyword evidence="1" id="KW-0547">Nucleotide-binding</keyword>
<dbReference type="CDD" id="cd00130">
    <property type="entry name" value="PAS"/>
    <property type="match status" value="1"/>
</dbReference>
<dbReference type="SUPFAM" id="SSF55785">
    <property type="entry name" value="PYP-like sensor domain (PAS domain)"/>
    <property type="match status" value="1"/>
</dbReference>
<dbReference type="FunFam" id="3.40.50.300:FF:000006">
    <property type="entry name" value="DNA-binding transcriptional regulator NtrC"/>
    <property type="match status" value="1"/>
</dbReference>
<feature type="domain" description="PAS" evidence="7">
    <location>
        <begin position="3"/>
        <end position="48"/>
    </location>
</feature>
<gene>
    <name evidence="8" type="ORF">bsdtw1_00724</name>
</gene>
<dbReference type="AlphaFoldDB" id="A0A6V8SBQ4"/>
<organism evidence="8 9">
    <name type="scientific">Clostridium fungisolvens</name>
    <dbReference type="NCBI Taxonomy" id="1604897"/>
    <lineage>
        <taxon>Bacteria</taxon>
        <taxon>Bacillati</taxon>
        <taxon>Bacillota</taxon>
        <taxon>Clostridia</taxon>
        <taxon>Eubacteriales</taxon>
        <taxon>Clostridiaceae</taxon>
        <taxon>Clostridium</taxon>
    </lineage>
</organism>
<evidence type="ECO:0000256" key="2">
    <source>
        <dbReference type="ARBA" id="ARBA00022840"/>
    </source>
</evidence>
<dbReference type="InterPro" id="IPR009057">
    <property type="entry name" value="Homeodomain-like_sf"/>
</dbReference>
<dbReference type="InterPro" id="IPR000014">
    <property type="entry name" value="PAS"/>
</dbReference>
<evidence type="ECO:0000259" key="7">
    <source>
        <dbReference type="PROSITE" id="PS50112"/>
    </source>
</evidence>
<dbReference type="InterPro" id="IPR002078">
    <property type="entry name" value="Sigma_54_int"/>
</dbReference>
<dbReference type="Gene3D" id="1.10.10.60">
    <property type="entry name" value="Homeodomain-like"/>
    <property type="match status" value="1"/>
</dbReference>
<dbReference type="Gene3D" id="3.30.450.20">
    <property type="entry name" value="PAS domain"/>
    <property type="match status" value="1"/>
</dbReference>
<keyword evidence="9" id="KW-1185">Reference proteome</keyword>
<dbReference type="Gene3D" id="3.40.50.300">
    <property type="entry name" value="P-loop containing nucleotide triphosphate hydrolases"/>
    <property type="match status" value="1"/>
</dbReference>